<dbReference type="Gene3D" id="2.60.120.920">
    <property type="match status" value="1"/>
</dbReference>
<keyword evidence="8 12" id="KW-1133">Transmembrane helix</keyword>
<feature type="domain" description="B30.2/SPRY" evidence="13">
    <location>
        <begin position="250"/>
        <end position="437"/>
    </location>
</feature>
<evidence type="ECO:0000256" key="11">
    <source>
        <dbReference type="SAM" id="MobiDB-lite"/>
    </source>
</evidence>
<keyword evidence="3 12" id="KW-0812">Transmembrane</keyword>
<dbReference type="GO" id="GO:0050852">
    <property type="term" value="P:T cell receptor signaling pathway"/>
    <property type="evidence" value="ECO:0007669"/>
    <property type="project" value="TreeGrafter"/>
</dbReference>
<dbReference type="GO" id="GO:0005737">
    <property type="term" value="C:cytoplasm"/>
    <property type="evidence" value="ECO:0007669"/>
    <property type="project" value="UniProtKB-ARBA"/>
</dbReference>
<feature type="domain" description="Ig-like" evidence="14">
    <location>
        <begin position="140"/>
        <end position="214"/>
    </location>
</feature>
<dbReference type="Pfam" id="PF22705">
    <property type="entry name" value="C2-set_3"/>
    <property type="match status" value="1"/>
</dbReference>
<dbReference type="PROSITE" id="PS50188">
    <property type="entry name" value="B302_SPRY"/>
    <property type="match status" value="1"/>
</dbReference>
<dbReference type="Pfam" id="PF07686">
    <property type="entry name" value="V-set"/>
    <property type="match status" value="1"/>
</dbReference>
<evidence type="ECO:0000256" key="1">
    <source>
        <dbReference type="ARBA" id="ARBA00004479"/>
    </source>
</evidence>
<dbReference type="PANTHER" id="PTHR24100:SF64">
    <property type="entry name" value="BUTYROPHILIN, SUBFAMILY 3, MEMBER A3-RELATED"/>
    <property type="match status" value="1"/>
</dbReference>
<feature type="domain" description="Ig-like" evidence="14">
    <location>
        <begin position="13"/>
        <end position="130"/>
    </location>
</feature>
<dbReference type="Ensembl" id="ENSUMAT00000016137.1">
    <property type="protein sequence ID" value="ENSUMAP00000013599.1"/>
    <property type="gene ID" value="ENSUMAG00000010009.1"/>
</dbReference>
<organism evidence="15">
    <name type="scientific">Ursus maritimus</name>
    <name type="common">Polar bear</name>
    <name type="synonym">Thalarctos maritimus</name>
    <dbReference type="NCBI Taxonomy" id="29073"/>
    <lineage>
        <taxon>Eukaryota</taxon>
        <taxon>Metazoa</taxon>
        <taxon>Chordata</taxon>
        <taxon>Craniata</taxon>
        <taxon>Vertebrata</taxon>
        <taxon>Euteleostomi</taxon>
        <taxon>Mammalia</taxon>
        <taxon>Eutheria</taxon>
        <taxon>Laurasiatheria</taxon>
        <taxon>Carnivora</taxon>
        <taxon>Caniformia</taxon>
        <taxon>Ursidae</taxon>
        <taxon>Ursus</taxon>
    </lineage>
</organism>
<evidence type="ECO:0000256" key="8">
    <source>
        <dbReference type="ARBA" id="ARBA00022989"/>
    </source>
</evidence>
<dbReference type="Pfam" id="PF00622">
    <property type="entry name" value="SPRY"/>
    <property type="match status" value="1"/>
</dbReference>
<dbReference type="PANTHER" id="PTHR24100">
    <property type="entry name" value="BUTYROPHILIN"/>
    <property type="match status" value="1"/>
</dbReference>
<protein>
    <submittedName>
        <fullName evidence="15">Butyrophilin-like protein 1</fullName>
    </submittedName>
</protein>
<keyword evidence="9 12" id="KW-0472">Membrane</keyword>
<evidence type="ECO:0000259" key="13">
    <source>
        <dbReference type="PROSITE" id="PS50188"/>
    </source>
</evidence>
<keyword evidence="10" id="KW-0393">Immunoglobulin domain</keyword>
<dbReference type="GO" id="GO:0005102">
    <property type="term" value="F:signaling receptor binding"/>
    <property type="evidence" value="ECO:0007669"/>
    <property type="project" value="TreeGrafter"/>
</dbReference>
<dbReference type="GO" id="GO:0008270">
    <property type="term" value="F:zinc ion binding"/>
    <property type="evidence" value="ECO:0007669"/>
    <property type="project" value="UniProtKB-KW"/>
</dbReference>
<dbReference type="InterPro" id="IPR053896">
    <property type="entry name" value="BTN3A2-like_Ig-C"/>
</dbReference>
<accession>A0A452TZ05</accession>
<dbReference type="GeneTree" id="ENSGT00940000162450"/>
<dbReference type="SMART" id="SM00409">
    <property type="entry name" value="IG"/>
    <property type="match status" value="2"/>
</dbReference>
<dbReference type="InterPro" id="IPR036179">
    <property type="entry name" value="Ig-like_dom_sf"/>
</dbReference>
<comment type="subcellular location">
    <subcellularLocation>
        <location evidence="1">Membrane</location>
        <topology evidence="1">Single-pass type I membrane protein</topology>
    </subcellularLocation>
</comment>
<evidence type="ECO:0000256" key="7">
    <source>
        <dbReference type="ARBA" id="ARBA00022833"/>
    </source>
</evidence>
<dbReference type="InterPro" id="IPR043136">
    <property type="entry name" value="B30.2/SPRY_sf"/>
</dbReference>
<keyword evidence="5" id="KW-0732">Signal</keyword>
<dbReference type="FunFam" id="2.60.40.10:FF:000088">
    <property type="entry name" value="Butyrophilin subfamily 1 member A1"/>
    <property type="match status" value="1"/>
</dbReference>
<dbReference type="SMART" id="SM00449">
    <property type="entry name" value="SPRY"/>
    <property type="match status" value="1"/>
</dbReference>
<dbReference type="SMART" id="SM00406">
    <property type="entry name" value="IGv"/>
    <property type="match status" value="1"/>
</dbReference>
<evidence type="ECO:0000256" key="4">
    <source>
        <dbReference type="ARBA" id="ARBA00022723"/>
    </source>
</evidence>
<dbReference type="InterPro" id="IPR003599">
    <property type="entry name" value="Ig_sub"/>
</dbReference>
<evidence type="ECO:0000256" key="3">
    <source>
        <dbReference type="ARBA" id="ARBA00022692"/>
    </source>
</evidence>
<evidence type="ECO:0000256" key="2">
    <source>
        <dbReference type="ARBA" id="ARBA00007591"/>
    </source>
</evidence>
<dbReference type="GO" id="GO:0001817">
    <property type="term" value="P:regulation of cytokine production"/>
    <property type="evidence" value="ECO:0007669"/>
    <property type="project" value="TreeGrafter"/>
</dbReference>
<dbReference type="Gene3D" id="2.60.40.10">
    <property type="entry name" value="Immunoglobulins"/>
    <property type="match status" value="2"/>
</dbReference>
<dbReference type="InterPro" id="IPR003879">
    <property type="entry name" value="Butyrophylin_SPRY"/>
</dbReference>
<name>A0A452TZ05_URSMA</name>
<dbReference type="InterPro" id="IPR013320">
    <property type="entry name" value="ConA-like_dom_sf"/>
</dbReference>
<feature type="transmembrane region" description="Helical" evidence="12">
    <location>
        <begin position="241"/>
        <end position="260"/>
    </location>
</feature>
<reference evidence="15" key="1">
    <citation type="submission" date="2019-03" db="UniProtKB">
        <authorList>
            <consortium name="Ensembl"/>
        </authorList>
    </citation>
    <scope>IDENTIFICATION</scope>
</reference>
<keyword evidence="7" id="KW-0862">Zinc</keyword>
<dbReference type="PRINTS" id="PR01407">
    <property type="entry name" value="BUTYPHLNCDUF"/>
</dbReference>
<dbReference type="InterPro" id="IPR001870">
    <property type="entry name" value="B30.2/SPRY"/>
</dbReference>
<sequence length="488" mass="53480">MTNISHSECFLTPMSLSTEEFVVIGPSDPIVAMLGGDITLPCRVSPAMNVENMELRWFRSKFSEAVFIYQNQQEQREEQLAQYTGRTSLVKEFLTWGEAAVRIHNVQAFDHGLYTCFFRKGSFYEEASLELRVAGVGSGPQVHIQGPEEDGVRVVCMASGWFPKPQVQWRALSGEKFLTFSETHAQDPEGLFSVEAALVVRDSSSGNVTCSVLNPILGQKKGMAIFIPEPFFPQTSPWKPAFLVILTVLTLLLLGAAFYIKREHTTKLSVTLDPESAHPRLAVYDENTSVTWKDTTEGIEEETCSVLGHDGITSGCCYWEVEIRNGGKSDWVLGVCRGDVERKGWYVELPKKGFWVVGKYDDKFCALPETEVSLGKVPHRVGVFLDLKEGDVSFYNMADGSHMFSFSLASSSGTLFPYFRLKPGDVSLTICSVLGGPVETPVPLNNSPSLEEPVSLSGQGFSSGSGVDAALPGAESPLLPCSPEALSP</sequence>
<dbReference type="SUPFAM" id="SSF49899">
    <property type="entry name" value="Concanavalin A-like lectins/glucanases"/>
    <property type="match status" value="1"/>
</dbReference>
<dbReference type="PROSITE" id="PS50835">
    <property type="entry name" value="IG_LIKE"/>
    <property type="match status" value="2"/>
</dbReference>
<evidence type="ECO:0000256" key="6">
    <source>
        <dbReference type="ARBA" id="ARBA00022771"/>
    </source>
</evidence>
<proteinExistence type="inferred from homology"/>
<evidence type="ECO:0000256" key="5">
    <source>
        <dbReference type="ARBA" id="ARBA00022729"/>
    </source>
</evidence>
<comment type="similarity">
    <text evidence="2">Belongs to the immunoglobulin superfamily. BTN/MOG family.</text>
</comment>
<feature type="compositionally biased region" description="Low complexity" evidence="11">
    <location>
        <begin position="455"/>
        <end position="466"/>
    </location>
</feature>
<evidence type="ECO:0000256" key="10">
    <source>
        <dbReference type="ARBA" id="ARBA00023319"/>
    </source>
</evidence>
<dbReference type="CDD" id="cd05713">
    <property type="entry name" value="IgV_MOG_like"/>
    <property type="match status" value="1"/>
</dbReference>
<dbReference type="InterPro" id="IPR007110">
    <property type="entry name" value="Ig-like_dom"/>
</dbReference>
<evidence type="ECO:0000256" key="9">
    <source>
        <dbReference type="ARBA" id="ARBA00023136"/>
    </source>
</evidence>
<dbReference type="AlphaFoldDB" id="A0A452TZ05"/>
<gene>
    <name evidence="15" type="primary">LOC103682270</name>
</gene>
<dbReference type="InterPro" id="IPR013783">
    <property type="entry name" value="Ig-like_fold"/>
</dbReference>
<dbReference type="FunFam" id="2.60.40.10:FF:000208">
    <property type="entry name" value="Butyrophilin subfamily 1 member A1"/>
    <property type="match status" value="1"/>
</dbReference>
<keyword evidence="4" id="KW-0479">Metal-binding</keyword>
<keyword evidence="6" id="KW-0863">Zinc-finger</keyword>
<evidence type="ECO:0000256" key="12">
    <source>
        <dbReference type="SAM" id="Phobius"/>
    </source>
</evidence>
<dbReference type="SUPFAM" id="SSF48726">
    <property type="entry name" value="Immunoglobulin"/>
    <property type="match status" value="2"/>
</dbReference>
<dbReference type="InterPro" id="IPR050504">
    <property type="entry name" value="IgSF_BTN/MOG"/>
</dbReference>
<dbReference type="FunFam" id="2.60.120.920:FF:000040">
    <property type="entry name" value="Ret finger protein-like 4A"/>
    <property type="match status" value="1"/>
</dbReference>
<dbReference type="InterPro" id="IPR003877">
    <property type="entry name" value="SPRY_dom"/>
</dbReference>
<dbReference type="GO" id="GO:0009897">
    <property type="term" value="C:external side of plasma membrane"/>
    <property type="evidence" value="ECO:0007669"/>
    <property type="project" value="TreeGrafter"/>
</dbReference>
<evidence type="ECO:0000313" key="15">
    <source>
        <dbReference type="Ensembl" id="ENSUMAP00000013599"/>
    </source>
</evidence>
<evidence type="ECO:0000259" key="14">
    <source>
        <dbReference type="PROSITE" id="PS50835"/>
    </source>
</evidence>
<feature type="region of interest" description="Disordered" evidence="11">
    <location>
        <begin position="444"/>
        <end position="488"/>
    </location>
</feature>
<dbReference type="InterPro" id="IPR013106">
    <property type="entry name" value="Ig_V-set"/>
</dbReference>